<dbReference type="CDD" id="cd05403">
    <property type="entry name" value="NT_KNTase_like"/>
    <property type="match status" value="1"/>
</dbReference>
<sequence length="203" mass="21999">MSNSEPSSLRLIFPSMSMARLVIFFFVHPGERLHIRELMRRTGLPSASVQAELRRLTAIGALARTDEPGRSLYTANDAHPSWRAWAILIQACAAPSDVIREALAGLPEITCAFIFGSTARGTAAPESDVDVFIVAEQPARAATERVLAEVPILIGREIDVIGYDAEELSARLESGNAFVEDVLAAPRIWIRGGPQSIPVLEPA</sequence>
<dbReference type="GO" id="GO:0016740">
    <property type="term" value="F:transferase activity"/>
    <property type="evidence" value="ECO:0007669"/>
    <property type="project" value="UniProtKB-KW"/>
</dbReference>
<keyword evidence="2" id="KW-0808">Transferase</keyword>
<keyword evidence="3" id="KW-1185">Reference proteome</keyword>
<comment type="caution">
    <text evidence="2">The sequence shown here is derived from an EMBL/GenBank/DDBJ whole genome shotgun (WGS) entry which is preliminary data.</text>
</comment>
<evidence type="ECO:0000313" key="2">
    <source>
        <dbReference type="EMBL" id="MBB6070674.1"/>
    </source>
</evidence>
<proteinExistence type="predicted"/>
<gene>
    <name evidence="2" type="ORF">HNQ61_002295</name>
</gene>
<dbReference type="Gene3D" id="3.30.460.10">
    <property type="entry name" value="Beta Polymerase, domain 2"/>
    <property type="match status" value="1"/>
</dbReference>
<dbReference type="Proteomes" id="UP000582837">
    <property type="component" value="Unassembled WGS sequence"/>
</dbReference>
<accession>A0A841GY48</accession>
<dbReference type="InterPro" id="IPR043519">
    <property type="entry name" value="NT_sf"/>
</dbReference>
<organism evidence="2 3">
    <name type="scientific">Longimicrobium terrae</name>
    <dbReference type="NCBI Taxonomy" id="1639882"/>
    <lineage>
        <taxon>Bacteria</taxon>
        <taxon>Pseudomonadati</taxon>
        <taxon>Gemmatimonadota</taxon>
        <taxon>Longimicrobiia</taxon>
        <taxon>Longimicrobiales</taxon>
        <taxon>Longimicrobiaceae</taxon>
        <taxon>Longimicrobium</taxon>
    </lineage>
</organism>
<evidence type="ECO:0000259" key="1">
    <source>
        <dbReference type="Pfam" id="PF18765"/>
    </source>
</evidence>
<name>A0A841GY48_9BACT</name>
<dbReference type="SUPFAM" id="SSF81301">
    <property type="entry name" value="Nucleotidyltransferase"/>
    <property type="match status" value="1"/>
</dbReference>
<dbReference type="RefSeq" id="WP_170034532.1">
    <property type="nucleotide sequence ID" value="NZ_JABDTL010000001.1"/>
</dbReference>
<evidence type="ECO:0000313" key="3">
    <source>
        <dbReference type="Proteomes" id="UP000582837"/>
    </source>
</evidence>
<dbReference type="Pfam" id="PF18765">
    <property type="entry name" value="Polbeta"/>
    <property type="match status" value="1"/>
</dbReference>
<dbReference type="EMBL" id="JACHIA010000005">
    <property type="protein sequence ID" value="MBB6070674.1"/>
    <property type="molecule type" value="Genomic_DNA"/>
</dbReference>
<dbReference type="InterPro" id="IPR036390">
    <property type="entry name" value="WH_DNA-bd_sf"/>
</dbReference>
<feature type="domain" description="Polymerase beta nucleotidyltransferase" evidence="1">
    <location>
        <begin position="99"/>
        <end position="164"/>
    </location>
</feature>
<reference evidence="2 3" key="1">
    <citation type="submission" date="2020-08" db="EMBL/GenBank/DDBJ databases">
        <title>Genomic Encyclopedia of Type Strains, Phase IV (KMG-IV): sequencing the most valuable type-strain genomes for metagenomic binning, comparative biology and taxonomic classification.</title>
        <authorList>
            <person name="Goeker M."/>
        </authorList>
    </citation>
    <scope>NUCLEOTIDE SEQUENCE [LARGE SCALE GENOMIC DNA]</scope>
    <source>
        <strain evidence="2 3">DSM 29007</strain>
    </source>
</reference>
<protein>
    <submittedName>
        <fullName evidence="2">Putative nucleotidyltransferase</fullName>
    </submittedName>
</protein>
<dbReference type="InterPro" id="IPR041633">
    <property type="entry name" value="Polbeta"/>
</dbReference>
<dbReference type="AlphaFoldDB" id="A0A841GY48"/>
<dbReference type="SUPFAM" id="SSF46785">
    <property type="entry name" value="Winged helix' DNA-binding domain"/>
    <property type="match status" value="1"/>
</dbReference>